<dbReference type="OrthoDB" id="560060at2"/>
<gene>
    <name evidence="1" type="ordered locus">PMT_1543</name>
</gene>
<organism evidence="1 2">
    <name type="scientific">Prochlorococcus marinus (strain MIT 9313)</name>
    <dbReference type="NCBI Taxonomy" id="74547"/>
    <lineage>
        <taxon>Bacteria</taxon>
        <taxon>Bacillati</taxon>
        <taxon>Cyanobacteriota</taxon>
        <taxon>Cyanophyceae</taxon>
        <taxon>Synechococcales</taxon>
        <taxon>Prochlorococcaceae</taxon>
        <taxon>Prochlorococcus</taxon>
    </lineage>
</organism>
<dbReference type="RefSeq" id="WP_011130910.1">
    <property type="nucleotide sequence ID" value="NC_005071.1"/>
</dbReference>
<name>Q7V5L0_PROMM</name>
<sequence length="60" mass="6941">MTFYSCFDQQGKEIARCQTHQEIEALRRMGRPIAEVREMRNEEAVVCSLTSSPSDFNEDV</sequence>
<dbReference type="EMBL" id="BX548175">
    <property type="protein sequence ID" value="CAE21718.1"/>
    <property type="molecule type" value="Genomic_DNA"/>
</dbReference>
<dbReference type="Proteomes" id="UP000001423">
    <property type="component" value="Chromosome"/>
</dbReference>
<dbReference type="AlphaFoldDB" id="Q7V5L0"/>
<evidence type="ECO:0000313" key="2">
    <source>
        <dbReference type="Proteomes" id="UP000001423"/>
    </source>
</evidence>
<keyword evidence="2" id="KW-1185">Reference proteome</keyword>
<dbReference type="HOGENOM" id="CLU_209900_0_0_3"/>
<evidence type="ECO:0000313" key="1">
    <source>
        <dbReference type="EMBL" id="CAE21718.1"/>
    </source>
</evidence>
<dbReference type="KEGG" id="pmt:PMT_1543"/>
<dbReference type="eggNOG" id="ENOG5032IRB">
    <property type="taxonomic scope" value="Bacteria"/>
</dbReference>
<proteinExistence type="predicted"/>
<protein>
    <submittedName>
        <fullName evidence="1">Uncharacterized protein</fullName>
    </submittedName>
</protein>
<accession>Q7V5L0</accession>
<reference evidence="1 2" key="1">
    <citation type="journal article" date="2003" name="Nature">
        <title>Genome divergence in two Prochlorococcus ecotypes reflects oceanic niche differentiation.</title>
        <authorList>
            <person name="Rocap G."/>
            <person name="Larimer F.W."/>
            <person name="Lamerdin J.E."/>
            <person name="Malfatti S."/>
            <person name="Chain P."/>
            <person name="Ahlgren N.A."/>
            <person name="Arellano A."/>
            <person name="Coleman M."/>
            <person name="Hauser L."/>
            <person name="Hess W.R."/>
            <person name="Johnson Z.I."/>
            <person name="Land M.L."/>
            <person name="Lindell D."/>
            <person name="Post A.F."/>
            <person name="Regala W."/>
            <person name="Shah M."/>
            <person name="Shaw S.L."/>
            <person name="Steglich C."/>
            <person name="Sullivan M.B."/>
            <person name="Ting C.S."/>
            <person name="Tolonen A."/>
            <person name="Webb E.A."/>
            <person name="Zinser E.R."/>
            <person name="Chisholm S.W."/>
        </authorList>
    </citation>
    <scope>NUCLEOTIDE SEQUENCE [LARGE SCALE GENOMIC DNA]</scope>
    <source>
        <strain evidence="2">MIT 9313</strain>
    </source>
</reference>